<gene>
    <name evidence="7" type="ORF">C2S53_001043</name>
</gene>
<evidence type="ECO:0000256" key="3">
    <source>
        <dbReference type="ARBA" id="ARBA00023163"/>
    </source>
</evidence>
<dbReference type="InterPro" id="IPR003441">
    <property type="entry name" value="NAC-dom"/>
</dbReference>
<dbReference type="EMBL" id="SDAM02000018">
    <property type="protein sequence ID" value="KAH6837219.1"/>
    <property type="molecule type" value="Genomic_DNA"/>
</dbReference>
<feature type="region of interest" description="Disordered" evidence="5">
    <location>
        <begin position="203"/>
        <end position="229"/>
    </location>
</feature>
<evidence type="ECO:0000256" key="4">
    <source>
        <dbReference type="ARBA" id="ARBA00023242"/>
    </source>
</evidence>
<dbReference type="GO" id="GO:0006355">
    <property type="term" value="P:regulation of DNA-templated transcription"/>
    <property type="evidence" value="ECO:0007669"/>
    <property type="project" value="InterPro"/>
</dbReference>
<keyword evidence="4" id="KW-0539">Nucleus</keyword>
<keyword evidence="1" id="KW-0805">Transcription regulation</keyword>
<dbReference type="PROSITE" id="PS51005">
    <property type="entry name" value="NAC"/>
    <property type="match status" value="1"/>
</dbReference>
<accession>A0AAD4PEB8</accession>
<keyword evidence="8" id="KW-1185">Reference proteome</keyword>
<sequence length="250" mass="28324">IIDRVAVDDMAGELLPGFRFYPTEEELVSFYLYNKLSGTRLPDIDRVIPLLDIYDYNPWDLPHLGGELCGEDSEQWFFFSPRQEREARGGRPNRLTTEGYWKATGSPGDVYSSENNCVIGRKRSMVFYVGRAPNGTKTTWKMNEYKAINASSSPTPNPQLREELSLCRIYKKSRSLRAFDRRPPSEAAAQLQDHEDYGAAAIAAVPPNHPSPPDHDASPPITNANPFQTINPHTAQSCWDYDHFINSFHV</sequence>
<dbReference type="SUPFAM" id="SSF101941">
    <property type="entry name" value="NAC domain"/>
    <property type="match status" value="1"/>
</dbReference>
<dbReference type="Pfam" id="PF02365">
    <property type="entry name" value="NAM"/>
    <property type="match status" value="1"/>
</dbReference>
<name>A0AAD4PEB8_PERFH</name>
<evidence type="ECO:0000313" key="7">
    <source>
        <dbReference type="EMBL" id="KAH6837219.1"/>
    </source>
</evidence>
<organism evidence="7 8">
    <name type="scientific">Perilla frutescens var. hirtella</name>
    <name type="common">Perilla citriodora</name>
    <name type="synonym">Perilla setoyensis</name>
    <dbReference type="NCBI Taxonomy" id="608512"/>
    <lineage>
        <taxon>Eukaryota</taxon>
        <taxon>Viridiplantae</taxon>
        <taxon>Streptophyta</taxon>
        <taxon>Embryophyta</taxon>
        <taxon>Tracheophyta</taxon>
        <taxon>Spermatophyta</taxon>
        <taxon>Magnoliopsida</taxon>
        <taxon>eudicotyledons</taxon>
        <taxon>Gunneridae</taxon>
        <taxon>Pentapetalae</taxon>
        <taxon>asterids</taxon>
        <taxon>lamiids</taxon>
        <taxon>Lamiales</taxon>
        <taxon>Lamiaceae</taxon>
        <taxon>Nepetoideae</taxon>
        <taxon>Elsholtzieae</taxon>
        <taxon>Perilla</taxon>
    </lineage>
</organism>
<dbReference type="AlphaFoldDB" id="A0AAD4PEB8"/>
<feature type="domain" description="NAC" evidence="6">
    <location>
        <begin position="14"/>
        <end position="172"/>
    </location>
</feature>
<reference evidence="7 8" key="1">
    <citation type="journal article" date="2021" name="Nat. Commun.">
        <title>Incipient diploidization of the medicinal plant Perilla within 10,000 years.</title>
        <authorList>
            <person name="Zhang Y."/>
            <person name="Shen Q."/>
            <person name="Leng L."/>
            <person name="Zhang D."/>
            <person name="Chen S."/>
            <person name="Shi Y."/>
            <person name="Ning Z."/>
            <person name="Chen S."/>
        </authorList>
    </citation>
    <scope>NUCLEOTIDE SEQUENCE [LARGE SCALE GENOMIC DNA]</scope>
    <source>
        <strain evidence="8">cv. PC099</strain>
    </source>
</reference>
<dbReference type="PANTHER" id="PTHR31744">
    <property type="entry name" value="PROTEIN CUP-SHAPED COTYLEDON 2-RELATED"/>
    <property type="match status" value="1"/>
</dbReference>
<dbReference type="PANTHER" id="PTHR31744:SF220">
    <property type="entry name" value="LOW QUALITY PROTEIN: NAC DOMAIN-CONTAINING PROTEIN 90-LIKE"/>
    <property type="match status" value="1"/>
</dbReference>
<dbReference type="InterPro" id="IPR036093">
    <property type="entry name" value="NAC_dom_sf"/>
</dbReference>
<evidence type="ECO:0000256" key="1">
    <source>
        <dbReference type="ARBA" id="ARBA00023015"/>
    </source>
</evidence>
<keyword evidence="2" id="KW-0238">DNA-binding</keyword>
<feature type="non-terminal residue" evidence="7">
    <location>
        <position position="1"/>
    </location>
</feature>
<keyword evidence="3" id="KW-0804">Transcription</keyword>
<comment type="caution">
    <text evidence="7">The sequence shown here is derived from an EMBL/GenBank/DDBJ whole genome shotgun (WGS) entry which is preliminary data.</text>
</comment>
<evidence type="ECO:0000259" key="6">
    <source>
        <dbReference type="PROSITE" id="PS51005"/>
    </source>
</evidence>
<dbReference type="Proteomes" id="UP001190926">
    <property type="component" value="Unassembled WGS sequence"/>
</dbReference>
<dbReference type="Gene3D" id="2.170.150.80">
    <property type="entry name" value="NAC domain"/>
    <property type="match status" value="1"/>
</dbReference>
<evidence type="ECO:0000256" key="5">
    <source>
        <dbReference type="SAM" id="MobiDB-lite"/>
    </source>
</evidence>
<evidence type="ECO:0000313" key="8">
    <source>
        <dbReference type="Proteomes" id="UP001190926"/>
    </source>
</evidence>
<proteinExistence type="predicted"/>
<protein>
    <submittedName>
        <fullName evidence="7">NAC domain containing protein 90</fullName>
    </submittedName>
</protein>
<dbReference type="GO" id="GO:0003677">
    <property type="term" value="F:DNA binding"/>
    <property type="evidence" value="ECO:0007669"/>
    <property type="project" value="UniProtKB-KW"/>
</dbReference>
<evidence type="ECO:0000256" key="2">
    <source>
        <dbReference type="ARBA" id="ARBA00023125"/>
    </source>
</evidence>